<evidence type="ECO:0000313" key="2">
    <source>
        <dbReference type="Proteomes" id="UP001320420"/>
    </source>
</evidence>
<gene>
    <name evidence="1" type="ORF">SLS62_005833</name>
</gene>
<protein>
    <submittedName>
        <fullName evidence="1">Uncharacterized protein</fullName>
    </submittedName>
</protein>
<comment type="caution">
    <text evidence="1">The sequence shown here is derived from an EMBL/GenBank/DDBJ whole genome shotgun (WGS) entry which is preliminary data.</text>
</comment>
<keyword evidence="2" id="KW-1185">Reference proteome</keyword>
<dbReference type="AlphaFoldDB" id="A0AAN9YRV2"/>
<reference evidence="1 2" key="1">
    <citation type="submission" date="2024-02" db="EMBL/GenBank/DDBJ databases">
        <title>De novo assembly and annotation of 12 fungi associated with fruit tree decline syndrome in Ontario, Canada.</title>
        <authorList>
            <person name="Sulman M."/>
            <person name="Ellouze W."/>
            <person name="Ilyukhin E."/>
        </authorList>
    </citation>
    <scope>NUCLEOTIDE SEQUENCE [LARGE SCALE GENOMIC DNA]</scope>
    <source>
        <strain evidence="1 2">M11/M66-122</strain>
    </source>
</reference>
<evidence type="ECO:0000313" key="1">
    <source>
        <dbReference type="EMBL" id="KAK7752297.1"/>
    </source>
</evidence>
<dbReference type="EMBL" id="JAKJXP020000040">
    <property type="protein sequence ID" value="KAK7752297.1"/>
    <property type="molecule type" value="Genomic_DNA"/>
</dbReference>
<sequence>MPTTGSPQELTRSTAEILEHLVHELSRCSHDLVEVQRATIGEKHQNWEDELVPRPLNANDDSVSVPGVLLPTQGNILETLRESFLSVFGVSSVLKDQKLPRFHLQRDLPDLGPEHTYWGPMPGNDFHIKPSIIYDRSAWSSLLQFAPSNETTRRTQPSVIPFAHLRQHPSILAGPTLTVDEAASKLRAAWPSTTINSPKRRLLGSRFTEPSSVEYAMFSWLASQDLNSEGVGLKLPLHPRGYFISSDEKFVRWH</sequence>
<organism evidence="1 2">
    <name type="scientific">Diatrype stigma</name>
    <dbReference type="NCBI Taxonomy" id="117547"/>
    <lineage>
        <taxon>Eukaryota</taxon>
        <taxon>Fungi</taxon>
        <taxon>Dikarya</taxon>
        <taxon>Ascomycota</taxon>
        <taxon>Pezizomycotina</taxon>
        <taxon>Sordariomycetes</taxon>
        <taxon>Xylariomycetidae</taxon>
        <taxon>Xylariales</taxon>
        <taxon>Diatrypaceae</taxon>
        <taxon>Diatrype</taxon>
    </lineage>
</organism>
<proteinExistence type="predicted"/>
<accession>A0AAN9YRV2</accession>
<name>A0AAN9YRV2_9PEZI</name>
<dbReference type="Proteomes" id="UP001320420">
    <property type="component" value="Unassembled WGS sequence"/>
</dbReference>